<proteinExistence type="predicted"/>
<name>A0ABD1M3F2_9FABA</name>
<organism evidence="1 2">
    <name type="scientific">Flemingia macrophylla</name>
    <dbReference type="NCBI Taxonomy" id="520843"/>
    <lineage>
        <taxon>Eukaryota</taxon>
        <taxon>Viridiplantae</taxon>
        <taxon>Streptophyta</taxon>
        <taxon>Embryophyta</taxon>
        <taxon>Tracheophyta</taxon>
        <taxon>Spermatophyta</taxon>
        <taxon>Magnoliopsida</taxon>
        <taxon>eudicotyledons</taxon>
        <taxon>Gunneridae</taxon>
        <taxon>Pentapetalae</taxon>
        <taxon>rosids</taxon>
        <taxon>fabids</taxon>
        <taxon>Fabales</taxon>
        <taxon>Fabaceae</taxon>
        <taxon>Papilionoideae</taxon>
        <taxon>50 kb inversion clade</taxon>
        <taxon>NPAAA clade</taxon>
        <taxon>indigoferoid/millettioid clade</taxon>
        <taxon>Phaseoleae</taxon>
        <taxon>Flemingia</taxon>
    </lineage>
</organism>
<comment type="caution">
    <text evidence="1">The sequence shown here is derived from an EMBL/GenBank/DDBJ whole genome shotgun (WGS) entry which is preliminary data.</text>
</comment>
<keyword evidence="2" id="KW-1185">Reference proteome</keyword>
<evidence type="ECO:0000313" key="1">
    <source>
        <dbReference type="EMBL" id="KAL2330296.1"/>
    </source>
</evidence>
<dbReference type="Proteomes" id="UP001603857">
    <property type="component" value="Unassembled WGS sequence"/>
</dbReference>
<accession>A0ABD1M3F2</accession>
<reference evidence="1 2" key="1">
    <citation type="submission" date="2024-08" db="EMBL/GenBank/DDBJ databases">
        <title>Insights into the chromosomal genome structure of Flemingia macrophylla.</title>
        <authorList>
            <person name="Ding Y."/>
            <person name="Zhao Y."/>
            <person name="Bi W."/>
            <person name="Wu M."/>
            <person name="Zhao G."/>
            <person name="Gong Y."/>
            <person name="Li W."/>
            <person name="Zhang P."/>
        </authorList>
    </citation>
    <scope>NUCLEOTIDE SEQUENCE [LARGE SCALE GENOMIC DNA]</scope>
    <source>
        <strain evidence="1">DYQJB</strain>
        <tissue evidence="1">Leaf</tissue>
    </source>
</reference>
<dbReference type="AlphaFoldDB" id="A0ABD1M3F2"/>
<gene>
    <name evidence="1" type="ORF">Fmac_017877</name>
</gene>
<sequence length="87" mass="10003">MGELMKNKVMKLNVANKEDGELSVLPLHAYGVISYNEAFKDPLQIVTDKSLTNCDDILIPHKLRDKISHNFVTESRIPRKFINDEFD</sequence>
<evidence type="ECO:0000313" key="2">
    <source>
        <dbReference type="Proteomes" id="UP001603857"/>
    </source>
</evidence>
<protein>
    <submittedName>
        <fullName evidence="1">Uncharacterized protein</fullName>
    </submittedName>
</protein>
<dbReference type="EMBL" id="JBGMDY010000006">
    <property type="protein sequence ID" value="KAL2330296.1"/>
    <property type="molecule type" value="Genomic_DNA"/>
</dbReference>